<comment type="caution">
    <text evidence="1">The sequence shown here is derived from an EMBL/GenBank/DDBJ whole genome shotgun (WGS) entry which is preliminary data.</text>
</comment>
<keyword evidence="2" id="KW-1185">Reference proteome</keyword>
<sequence>MQITLMKTLGALCYWAPSKPYISLLPWSHGHLVGL</sequence>
<organism evidence="1 2">
    <name type="scientific">Rubroshorea leprosula</name>
    <dbReference type="NCBI Taxonomy" id="152421"/>
    <lineage>
        <taxon>Eukaryota</taxon>
        <taxon>Viridiplantae</taxon>
        <taxon>Streptophyta</taxon>
        <taxon>Embryophyta</taxon>
        <taxon>Tracheophyta</taxon>
        <taxon>Spermatophyta</taxon>
        <taxon>Magnoliopsida</taxon>
        <taxon>eudicotyledons</taxon>
        <taxon>Gunneridae</taxon>
        <taxon>Pentapetalae</taxon>
        <taxon>rosids</taxon>
        <taxon>malvids</taxon>
        <taxon>Malvales</taxon>
        <taxon>Dipterocarpaceae</taxon>
        <taxon>Rubroshorea</taxon>
    </lineage>
</organism>
<accession>A0AAV5IRY2</accession>
<reference evidence="1 2" key="1">
    <citation type="journal article" date="2021" name="Commun. Biol.">
        <title>The genome of Shorea leprosula (Dipterocarpaceae) highlights the ecological relevance of drought in aseasonal tropical rainforests.</title>
        <authorList>
            <person name="Ng K.K.S."/>
            <person name="Kobayashi M.J."/>
            <person name="Fawcett J.A."/>
            <person name="Hatakeyama M."/>
            <person name="Paape T."/>
            <person name="Ng C.H."/>
            <person name="Ang C.C."/>
            <person name="Tnah L.H."/>
            <person name="Lee C.T."/>
            <person name="Nishiyama T."/>
            <person name="Sese J."/>
            <person name="O'Brien M.J."/>
            <person name="Copetti D."/>
            <person name="Mohd Noor M.I."/>
            <person name="Ong R.C."/>
            <person name="Putra M."/>
            <person name="Sireger I.Z."/>
            <person name="Indrioko S."/>
            <person name="Kosugi Y."/>
            <person name="Izuno A."/>
            <person name="Isagi Y."/>
            <person name="Lee S.L."/>
            <person name="Shimizu K.K."/>
        </authorList>
    </citation>
    <scope>NUCLEOTIDE SEQUENCE [LARGE SCALE GENOMIC DNA]</scope>
    <source>
        <strain evidence="1">214</strain>
    </source>
</reference>
<protein>
    <submittedName>
        <fullName evidence="1">Uncharacterized protein</fullName>
    </submittedName>
</protein>
<evidence type="ECO:0000313" key="1">
    <source>
        <dbReference type="EMBL" id="GKV01018.1"/>
    </source>
</evidence>
<dbReference type="Proteomes" id="UP001054252">
    <property type="component" value="Unassembled WGS sequence"/>
</dbReference>
<dbReference type="EMBL" id="BPVZ01000016">
    <property type="protein sequence ID" value="GKV01018.1"/>
    <property type="molecule type" value="Genomic_DNA"/>
</dbReference>
<gene>
    <name evidence="1" type="ORF">SLEP1_g13617</name>
</gene>
<proteinExistence type="predicted"/>
<name>A0AAV5IRY2_9ROSI</name>
<evidence type="ECO:0000313" key="2">
    <source>
        <dbReference type="Proteomes" id="UP001054252"/>
    </source>
</evidence>
<dbReference type="AlphaFoldDB" id="A0AAV5IRY2"/>